<evidence type="ECO:0000313" key="7">
    <source>
        <dbReference type="EMBL" id="AHF15205.1"/>
    </source>
</evidence>
<dbReference type="AlphaFoldDB" id="W0EWN2"/>
<feature type="domain" description="Maltose/galactoside acetyltransferase" evidence="6">
    <location>
        <begin position="4"/>
        <end position="58"/>
    </location>
</feature>
<dbReference type="Pfam" id="PF14602">
    <property type="entry name" value="Hexapep_2"/>
    <property type="match status" value="1"/>
</dbReference>
<dbReference type="Pfam" id="PF12464">
    <property type="entry name" value="Mac"/>
    <property type="match status" value="1"/>
</dbReference>
<name>W0EWN2_9BACT</name>
<reference evidence="7 8" key="1">
    <citation type="submission" date="2013-12" db="EMBL/GenBank/DDBJ databases">
        <authorList>
            <consortium name="DOE Joint Genome Institute"/>
            <person name="Eisen J."/>
            <person name="Huntemann M."/>
            <person name="Han J."/>
            <person name="Chen A."/>
            <person name="Kyrpides N."/>
            <person name="Mavromatis K."/>
            <person name="Markowitz V."/>
            <person name="Palaniappan K."/>
            <person name="Ivanova N."/>
            <person name="Schaumberg A."/>
            <person name="Pati A."/>
            <person name="Liolios K."/>
            <person name="Nordberg H.P."/>
            <person name="Cantor M.N."/>
            <person name="Hua S.X."/>
            <person name="Woyke T."/>
        </authorList>
    </citation>
    <scope>NUCLEOTIDE SEQUENCE [LARGE SCALE GENOMIC DNA]</scope>
    <source>
        <strain evidence="8">DSM 19437</strain>
    </source>
</reference>
<keyword evidence="4 5" id="KW-0012">Acyltransferase</keyword>
<keyword evidence="8" id="KW-1185">Reference proteome</keyword>
<dbReference type="OrthoDB" id="9812571at2"/>
<dbReference type="PANTHER" id="PTHR43017:SF1">
    <property type="entry name" value="ACETYLTRANSFERASE YJL218W-RELATED"/>
    <property type="match status" value="1"/>
</dbReference>
<dbReference type="EC" id="2.3.1.-" evidence="5"/>
<dbReference type="PROSITE" id="PS00101">
    <property type="entry name" value="HEXAPEP_TRANSFERASES"/>
    <property type="match status" value="1"/>
</dbReference>
<dbReference type="CDD" id="cd03357">
    <property type="entry name" value="LbH_MAT_GAT"/>
    <property type="match status" value="1"/>
</dbReference>
<dbReference type="SUPFAM" id="SSF51161">
    <property type="entry name" value="Trimeric LpxA-like enzymes"/>
    <property type="match status" value="1"/>
</dbReference>
<gene>
    <name evidence="7" type="ORF">NIASO_08615</name>
</gene>
<keyword evidence="2 5" id="KW-0808">Transferase</keyword>
<evidence type="ECO:0000256" key="3">
    <source>
        <dbReference type="ARBA" id="ARBA00022737"/>
    </source>
</evidence>
<accession>W0EWN2</accession>
<dbReference type="InterPro" id="IPR039369">
    <property type="entry name" value="LacA-like"/>
</dbReference>
<dbReference type="Proteomes" id="UP000003586">
    <property type="component" value="Chromosome"/>
</dbReference>
<organism evidence="7 8">
    <name type="scientific">Niabella soli DSM 19437</name>
    <dbReference type="NCBI Taxonomy" id="929713"/>
    <lineage>
        <taxon>Bacteria</taxon>
        <taxon>Pseudomonadati</taxon>
        <taxon>Bacteroidota</taxon>
        <taxon>Chitinophagia</taxon>
        <taxon>Chitinophagales</taxon>
        <taxon>Chitinophagaceae</taxon>
        <taxon>Niabella</taxon>
    </lineage>
</organism>
<dbReference type="RefSeq" id="WP_008584564.1">
    <property type="nucleotide sequence ID" value="NZ_CP007035.1"/>
</dbReference>
<evidence type="ECO:0000256" key="5">
    <source>
        <dbReference type="RuleBase" id="RU367021"/>
    </source>
</evidence>
<evidence type="ECO:0000259" key="6">
    <source>
        <dbReference type="SMART" id="SM01266"/>
    </source>
</evidence>
<dbReference type="STRING" id="929713.NIASO_08615"/>
<dbReference type="SMART" id="SM01266">
    <property type="entry name" value="Mac"/>
    <property type="match status" value="1"/>
</dbReference>
<comment type="similarity">
    <text evidence="1 5">Belongs to the transferase hexapeptide repeat family.</text>
</comment>
<dbReference type="Pfam" id="PF00132">
    <property type="entry name" value="Hexapep"/>
    <property type="match status" value="1"/>
</dbReference>
<evidence type="ECO:0000256" key="2">
    <source>
        <dbReference type="ARBA" id="ARBA00022679"/>
    </source>
</evidence>
<evidence type="ECO:0000256" key="1">
    <source>
        <dbReference type="ARBA" id="ARBA00007274"/>
    </source>
</evidence>
<dbReference type="KEGG" id="nso:NIASO_08615"/>
<evidence type="ECO:0000256" key="4">
    <source>
        <dbReference type="ARBA" id="ARBA00023315"/>
    </source>
</evidence>
<dbReference type="GO" id="GO:0008870">
    <property type="term" value="F:galactoside O-acetyltransferase activity"/>
    <property type="evidence" value="ECO:0007669"/>
    <property type="project" value="TreeGrafter"/>
</dbReference>
<keyword evidence="3" id="KW-0677">Repeat</keyword>
<evidence type="ECO:0000313" key="8">
    <source>
        <dbReference type="Proteomes" id="UP000003586"/>
    </source>
</evidence>
<dbReference type="PANTHER" id="PTHR43017">
    <property type="entry name" value="GALACTOSIDE O-ACETYLTRANSFERASE"/>
    <property type="match status" value="1"/>
</dbReference>
<dbReference type="EMBL" id="CP007035">
    <property type="protein sequence ID" value="AHF15205.1"/>
    <property type="molecule type" value="Genomic_DNA"/>
</dbReference>
<protein>
    <recommendedName>
        <fullName evidence="5">Acetyltransferase</fullName>
        <ecNumber evidence="5">2.3.1.-</ecNumber>
    </recommendedName>
</protein>
<proteinExistence type="inferred from homology"/>
<dbReference type="FunFam" id="2.160.10.10:FF:000008">
    <property type="entry name" value="Maltose O-acetyltransferase"/>
    <property type="match status" value="1"/>
</dbReference>
<dbReference type="InterPro" id="IPR018357">
    <property type="entry name" value="Hexapep_transf_CS"/>
</dbReference>
<dbReference type="eggNOG" id="COG0110">
    <property type="taxonomic scope" value="Bacteria"/>
</dbReference>
<dbReference type="HOGENOM" id="CLU_051638_3_3_10"/>
<sequence length="184" mass="20524">MTEKEKCKQGLLYAANDEQLTAERRICKSICQQYNQTEYSNIEKRNELLEKIIKKTKQHFVIEQPFWCDYGYNIELGENFYSNHNLIILDGAKVTFGDNVFIGPNCGFYTAGHPVNIEQRNEGLEYAQPITIGNNVWLGGNAVVMPGVTIGDNTIIGAGSVVTKPIPGNVVAVGNPCRILKELK</sequence>
<dbReference type="InterPro" id="IPR024688">
    <property type="entry name" value="Mac_dom"/>
</dbReference>
<dbReference type="InterPro" id="IPR011004">
    <property type="entry name" value="Trimer_LpxA-like_sf"/>
</dbReference>
<dbReference type="InterPro" id="IPR001451">
    <property type="entry name" value="Hexapep"/>
</dbReference>
<dbReference type="Gene3D" id="2.160.10.10">
    <property type="entry name" value="Hexapeptide repeat proteins"/>
    <property type="match status" value="1"/>
</dbReference>